<keyword evidence="3" id="KW-0862">Zinc</keyword>
<accession>A0AAP0C6M0</accession>
<dbReference type="InterPro" id="IPR018289">
    <property type="entry name" value="MULE_transposase_dom"/>
</dbReference>
<evidence type="ECO:0000256" key="2">
    <source>
        <dbReference type="ARBA" id="ARBA00022771"/>
    </source>
</evidence>
<dbReference type="Pfam" id="PF10551">
    <property type="entry name" value="MULE"/>
    <property type="match status" value="1"/>
</dbReference>
<dbReference type="PANTHER" id="PTHR31973">
    <property type="entry name" value="POLYPROTEIN, PUTATIVE-RELATED"/>
    <property type="match status" value="1"/>
</dbReference>
<evidence type="ECO:0000256" key="4">
    <source>
        <dbReference type="PROSITE-ProRule" id="PRU00325"/>
    </source>
</evidence>
<dbReference type="PANTHER" id="PTHR31973:SF190">
    <property type="entry name" value="MULE TRANSPOSASE DOMAIN-CONTAINING PROTEIN"/>
    <property type="match status" value="1"/>
</dbReference>
<dbReference type="AlphaFoldDB" id="A0AAP0C6M0"/>
<evidence type="ECO:0000256" key="3">
    <source>
        <dbReference type="ARBA" id="ARBA00022833"/>
    </source>
</evidence>
<evidence type="ECO:0000256" key="1">
    <source>
        <dbReference type="ARBA" id="ARBA00022723"/>
    </source>
</evidence>
<keyword evidence="2 4" id="KW-0863">Zinc-finger</keyword>
<evidence type="ECO:0000259" key="5">
    <source>
        <dbReference type="PROSITE" id="PS50966"/>
    </source>
</evidence>
<dbReference type="SMART" id="SM00575">
    <property type="entry name" value="ZnF_PMZ"/>
    <property type="match status" value="1"/>
</dbReference>
<protein>
    <recommendedName>
        <fullName evidence="5">SWIM-type domain-containing protein</fullName>
    </recommendedName>
</protein>
<organism evidence="6 7">
    <name type="scientific">Deinandra increscens subsp. villosa</name>
    <dbReference type="NCBI Taxonomy" id="3103831"/>
    <lineage>
        <taxon>Eukaryota</taxon>
        <taxon>Viridiplantae</taxon>
        <taxon>Streptophyta</taxon>
        <taxon>Embryophyta</taxon>
        <taxon>Tracheophyta</taxon>
        <taxon>Spermatophyta</taxon>
        <taxon>Magnoliopsida</taxon>
        <taxon>eudicotyledons</taxon>
        <taxon>Gunneridae</taxon>
        <taxon>Pentapetalae</taxon>
        <taxon>asterids</taxon>
        <taxon>campanulids</taxon>
        <taxon>Asterales</taxon>
        <taxon>Asteraceae</taxon>
        <taxon>Asteroideae</taxon>
        <taxon>Heliantheae alliance</taxon>
        <taxon>Madieae</taxon>
        <taxon>Madiinae</taxon>
        <taxon>Deinandra</taxon>
    </lineage>
</organism>
<keyword evidence="1" id="KW-0479">Metal-binding</keyword>
<dbReference type="EMBL" id="JBCNJP010012931">
    <property type="protein sequence ID" value="KAK9048362.1"/>
    <property type="molecule type" value="Genomic_DNA"/>
</dbReference>
<dbReference type="PROSITE" id="PS50966">
    <property type="entry name" value="ZF_SWIM"/>
    <property type="match status" value="1"/>
</dbReference>
<feature type="domain" description="SWIM-type" evidence="5">
    <location>
        <begin position="599"/>
        <end position="641"/>
    </location>
</feature>
<sequence length="733" mass="83601">MAEENTGSASSSVNKGIIMNSIIIEPSFHPPSAISQSTTHIRKPTDFVELDDFYDTDIQLLANNEDILKLLQCLTHERLIDVYVEHGESALSYSGGAIQDFENVNSDYNSENDSDFNLDEGDEMVDDEVDMTDFKLNVDEDIEINNDGEEVVEESLDNDMFDGVINEQLLTRRQLRYEKDDKDRLRVQCRGELPTFDINNKDGIFESQAKIVACAKLEGPKNKNVGGRGKKTNPQIYLCPWTLLVSIDKESGSWMVKTFIEKHTCRPTRDVFACTAPYLSRKILEQIEENPTIPVKAVQEQLQRKFEVGVSQMKAFRAKSLALKQVHGDYSSQYHLLRDYIEELKMRNPGTTVKLEVEPPSDPDSETRRFKRIYICLGALKEGFRCIGRELLGVDGSFMKGPYPGQILTAVGLDPNNGIYPLAYAVVEAENISSWTWFLTALGDDLNLGMNSNFTFISDRQKARLIKICLWKLATCITVRHFEFNMRELKKLSDDAHSWLSKIPPQHWSRSHFSGRAHSDVLLNNMCEVLNSKLIGGRDKPILTVLEFIREYLMKRIVSVLQVIDRSDGPLTPYATRMFEVNKKEASKFTVQWNGGGQYQVTGPYGEQRVVDVIQKSCTCRKWEVTGIPCKHAVVTMWNMADNAEKCDTKTWVHPVYKVETWKKVYSFKIYPINDRSMWPKSRVPTTITPPTHHKNESSLGKRIANKLIYHVEPMGASSRTDGEERECRDLIL</sequence>
<proteinExistence type="predicted"/>
<comment type="caution">
    <text evidence="6">The sequence shown here is derived from an EMBL/GenBank/DDBJ whole genome shotgun (WGS) entry which is preliminary data.</text>
</comment>
<gene>
    <name evidence="6" type="ORF">SSX86_032676</name>
</gene>
<dbReference type="GO" id="GO:0008270">
    <property type="term" value="F:zinc ion binding"/>
    <property type="evidence" value="ECO:0007669"/>
    <property type="project" value="UniProtKB-KW"/>
</dbReference>
<dbReference type="InterPro" id="IPR007527">
    <property type="entry name" value="Znf_SWIM"/>
</dbReference>
<evidence type="ECO:0000313" key="7">
    <source>
        <dbReference type="Proteomes" id="UP001408789"/>
    </source>
</evidence>
<evidence type="ECO:0000313" key="6">
    <source>
        <dbReference type="EMBL" id="KAK9048362.1"/>
    </source>
</evidence>
<dbReference type="Proteomes" id="UP001408789">
    <property type="component" value="Unassembled WGS sequence"/>
</dbReference>
<reference evidence="6 7" key="1">
    <citation type="submission" date="2024-04" db="EMBL/GenBank/DDBJ databases">
        <title>The reference genome of an endangered Asteraceae, Deinandra increscens subsp. villosa, native to the Central Coast of California.</title>
        <authorList>
            <person name="Guilliams M."/>
            <person name="Hasenstab-Lehman K."/>
            <person name="Meyer R."/>
            <person name="Mcevoy S."/>
        </authorList>
    </citation>
    <scope>NUCLEOTIDE SEQUENCE [LARGE SCALE GENOMIC DNA]</scope>
    <source>
        <tissue evidence="6">Leaf</tissue>
    </source>
</reference>
<dbReference type="InterPro" id="IPR006564">
    <property type="entry name" value="Znf_PMZ"/>
</dbReference>
<name>A0AAP0C6M0_9ASTR</name>
<dbReference type="Pfam" id="PF04434">
    <property type="entry name" value="SWIM"/>
    <property type="match status" value="1"/>
</dbReference>
<keyword evidence="7" id="KW-1185">Reference proteome</keyword>